<dbReference type="Proteomes" id="UP001642487">
    <property type="component" value="Chromosome 4"/>
</dbReference>
<evidence type="ECO:0000313" key="1">
    <source>
        <dbReference type="EMBL" id="CAK9319621.1"/>
    </source>
</evidence>
<dbReference type="EMBL" id="OZ021738">
    <property type="protein sequence ID" value="CAK9319621.1"/>
    <property type="molecule type" value="Genomic_DNA"/>
</dbReference>
<proteinExistence type="predicted"/>
<name>A0ABP0YGV1_9ROSI</name>
<evidence type="ECO:0000313" key="2">
    <source>
        <dbReference type="Proteomes" id="UP001642487"/>
    </source>
</evidence>
<reference evidence="1 2" key="1">
    <citation type="submission" date="2024-03" db="EMBL/GenBank/DDBJ databases">
        <authorList>
            <person name="Gkanogiannis A."/>
            <person name="Becerra Lopez-Lavalle L."/>
        </authorList>
    </citation>
    <scope>NUCLEOTIDE SEQUENCE [LARGE SCALE GENOMIC DNA]</scope>
</reference>
<gene>
    <name evidence="1" type="ORF">CITCOLO1_LOCUS11633</name>
</gene>
<protein>
    <submittedName>
        <fullName evidence="1">Uncharacterized protein</fullName>
    </submittedName>
</protein>
<accession>A0ABP0YGV1</accession>
<sequence>MNKKFAENIYLLRSYFENCEKSSAVSPATPTQQSELGAVAAIHTADCQSKGRKRRRRRMVGIPFAGSRRRNRNVSWIHSKIKPPQFLNFIGYTNFSGRCLAGEKMKT</sequence>
<organism evidence="1 2">
    <name type="scientific">Citrullus colocynthis</name>
    <name type="common">colocynth</name>
    <dbReference type="NCBI Taxonomy" id="252529"/>
    <lineage>
        <taxon>Eukaryota</taxon>
        <taxon>Viridiplantae</taxon>
        <taxon>Streptophyta</taxon>
        <taxon>Embryophyta</taxon>
        <taxon>Tracheophyta</taxon>
        <taxon>Spermatophyta</taxon>
        <taxon>Magnoliopsida</taxon>
        <taxon>eudicotyledons</taxon>
        <taxon>Gunneridae</taxon>
        <taxon>Pentapetalae</taxon>
        <taxon>rosids</taxon>
        <taxon>fabids</taxon>
        <taxon>Cucurbitales</taxon>
        <taxon>Cucurbitaceae</taxon>
        <taxon>Benincaseae</taxon>
        <taxon>Citrullus</taxon>
    </lineage>
</organism>
<keyword evidence="2" id="KW-1185">Reference proteome</keyword>